<dbReference type="Pfam" id="PF00293">
    <property type="entry name" value="NUDIX"/>
    <property type="match status" value="1"/>
</dbReference>
<dbReference type="PROSITE" id="PS51462">
    <property type="entry name" value="NUDIX"/>
    <property type="match status" value="1"/>
</dbReference>
<dbReference type="InterPro" id="IPR020084">
    <property type="entry name" value="NUDIX_hydrolase_CS"/>
</dbReference>
<dbReference type="AlphaFoldDB" id="A0A0X3TKX4"/>
<feature type="domain" description="Nudix hydrolase" evidence="4">
    <location>
        <begin position="2"/>
        <end position="136"/>
    </location>
</feature>
<dbReference type="Gene3D" id="3.90.79.10">
    <property type="entry name" value="Nucleoside Triphosphate Pyrophosphohydrolase"/>
    <property type="match status" value="1"/>
</dbReference>
<evidence type="ECO:0000256" key="2">
    <source>
        <dbReference type="ARBA" id="ARBA00022801"/>
    </source>
</evidence>
<reference evidence="5 6" key="1">
    <citation type="submission" date="2015-12" db="EMBL/GenBank/DDBJ databases">
        <authorList>
            <person name="Shamseldin A."/>
            <person name="Moawad H."/>
            <person name="Abd El-Rahim W.M."/>
            <person name="Sadowsky M.J."/>
        </authorList>
    </citation>
    <scope>NUCLEOTIDE SEQUENCE [LARGE SCALE GENOMIC DNA]</scope>
    <source>
        <strain evidence="5 6">ZGT118</strain>
    </source>
</reference>
<dbReference type="InterPro" id="IPR015797">
    <property type="entry name" value="NUDIX_hydrolase-like_dom_sf"/>
</dbReference>
<dbReference type="RefSeq" id="WP_068348186.1">
    <property type="nucleotide sequence ID" value="NZ_LQBQ01000035.1"/>
</dbReference>
<dbReference type="PANTHER" id="PTHR43736">
    <property type="entry name" value="ADP-RIBOSE PYROPHOSPHATASE"/>
    <property type="match status" value="1"/>
</dbReference>
<evidence type="ECO:0000313" key="6">
    <source>
        <dbReference type="Proteomes" id="UP000053791"/>
    </source>
</evidence>
<evidence type="ECO:0000259" key="4">
    <source>
        <dbReference type="PROSITE" id="PS51462"/>
    </source>
</evidence>
<evidence type="ECO:0000256" key="1">
    <source>
        <dbReference type="ARBA" id="ARBA00001946"/>
    </source>
</evidence>
<dbReference type="OrthoDB" id="9761969at2"/>
<comment type="similarity">
    <text evidence="3">Belongs to the Nudix hydrolase family.</text>
</comment>
<gene>
    <name evidence="5" type="ORF">AVO45_11375</name>
</gene>
<name>A0A0X3TKX4_9RHOB</name>
<evidence type="ECO:0000313" key="5">
    <source>
        <dbReference type="EMBL" id="KUJ76393.1"/>
    </source>
</evidence>
<dbReference type="PRINTS" id="PR00502">
    <property type="entry name" value="NUDIXFAMILY"/>
</dbReference>
<dbReference type="PROSITE" id="PS00893">
    <property type="entry name" value="NUDIX_BOX"/>
    <property type="match status" value="1"/>
</dbReference>
<accession>A0A0X3TKX4</accession>
<dbReference type="CDD" id="cd04673">
    <property type="entry name" value="NUDIX_ADPRase"/>
    <property type="match status" value="1"/>
</dbReference>
<keyword evidence="2 3" id="KW-0378">Hydrolase</keyword>
<comment type="caution">
    <text evidence="5">The sequence shown here is derived from an EMBL/GenBank/DDBJ whole genome shotgun (WGS) entry which is preliminary data.</text>
</comment>
<sequence length="139" mass="14696">MPRLPLIGALGVVIHEGQVLLARRGKQPDAGLWSFPGGHVEWGESVFAAAARELLEETGIEADPRAYVDNLDLLRRDGAGAVVSHYLLVAVACSYVSGAPKAGGDVLDAGWFPIDAIRKGELAMSAGVPRVLDSALRRL</sequence>
<protein>
    <submittedName>
        <fullName evidence="5">NUDIX hydrolase</fullName>
    </submittedName>
</protein>
<dbReference type="SUPFAM" id="SSF55811">
    <property type="entry name" value="Nudix"/>
    <property type="match status" value="1"/>
</dbReference>
<evidence type="ECO:0000256" key="3">
    <source>
        <dbReference type="RuleBase" id="RU003476"/>
    </source>
</evidence>
<keyword evidence="6" id="KW-1185">Reference proteome</keyword>
<dbReference type="GO" id="GO:0016787">
    <property type="term" value="F:hydrolase activity"/>
    <property type="evidence" value="ECO:0007669"/>
    <property type="project" value="UniProtKB-KW"/>
</dbReference>
<dbReference type="Proteomes" id="UP000053791">
    <property type="component" value="Unassembled WGS sequence"/>
</dbReference>
<dbReference type="InterPro" id="IPR020476">
    <property type="entry name" value="Nudix_hydrolase"/>
</dbReference>
<dbReference type="PANTHER" id="PTHR43736:SF1">
    <property type="entry name" value="DIHYDRONEOPTERIN TRIPHOSPHATE DIPHOSPHATASE"/>
    <property type="match status" value="1"/>
</dbReference>
<proteinExistence type="inferred from homology"/>
<organism evidence="5 6">
    <name type="scientific">Ruegeria marisrubri</name>
    <dbReference type="NCBI Taxonomy" id="1685379"/>
    <lineage>
        <taxon>Bacteria</taxon>
        <taxon>Pseudomonadati</taxon>
        <taxon>Pseudomonadota</taxon>
        <taxon>Alphaproteobacteria</taxon>
        <taxon>Rhodobacterales</taxon>
        <taxon>Roseobacteraceae</taxon>
        <taxon>Ruegeria</taxon>
    </lineage>
</organism>
<dbReference type="InterPro" id="IPR000086">
    <property type="entry name" value="NUDIX_hydrolase_dom"/>
</dbReference>
<dbReference type="EMBL" id="LQBQ01000035">
    <property type="protein sequence ID" value="KUJ76393.1"/>
    <property type="molecule type" value="Genomic_DNA"/>
</dbReference>
<dbReference type="STRING" id="1685379.AVO45_11375"/>
<comment type="cofactor">
    <cofactor evidence="1">
        <name>Mg(2+)</name>
        <dbReference type="ChEBI" id="CHEBI:18420"/>
    </cofactor>
</comment>